<evidence type="ECO:0000256" key="4">
    <source>
        <dbReference type="ARBA" id="ARBA00022737"/>
    </source>
</evidence>
<evidence type="ECO:0000256" key="7">
    <source>
        <dbReference type="ARBA" id="ARBA00023180"/>
    </source>
</evidence>
<reference evidence="11" key="1">
    <citation type="submission" date="2014-05" db="EMBL/GenBank/DDBJ databases">
        <authorList>
            <person name="Chronopoulou M."/>
        </authorList>
    </citation>
    <scope>NUCLEOTIDE SEQUENCE</scope>
    <source>
        <tissue evidence="11">Whole organism</tissue>
    </source>
</reference>
<dbReference type="InterPro" id="IPR013151">
    <property type="entry name" value="Immunoglobulin_dom"/>
</dbReference>
<dbReference type="FunFam" id="2.60.40.10:FF:000328">
    <property type="entry name" value="CLUMA_CG000981, isoform A"/>
    <property type="match status" value="1"/>
</dbReference>
<evidence type="ECO:0000256" key="9">
    <source>
        <dbReference type="SAM" id="SignalP"/>
    </source>
</evidence>
<dbReference type="InterPro" id="IPR036179">
    <property type="entry name" value="Ig-like_dom_sf"/>
</dbReference>
<dbReference type="SMART" id="SM00408">
    <property type="entry name" value="IGc2"/>
    <property type="match status" value="3"/>
</dbReference>
<dbReference type="InterPro" id="IPR013098">
    <property type="entry name" value="Ig_I-set"/>
</dbReference>
<dbReference type="GO" id="GO:0007156">
    <property type="term" value="P:homophilic cell adhesion via plasma membrane adhesion molecules"/>
    <property type="evidence" value="ECO:0007669"/>
    <property type="project" value="TreeGrafter"/>
</dbReference>
<dbReference type="SMART" id="SM00409">
    <property type="entry name" value="IG"/>
    <property type="match status" value="3"/>
</dbReference>
<dbReference type="GO" id="GO:0043025">
    <property type="term" value="C:neuronal cell body"/>
    <property type="evidence" value="ECO:0007669"/>
    <property type="project" value="TreeGrafter"/>
</dbReference>
<feature type="domain" description="Ig-like" evidence="10">
    <location>
        <begin position="171"/>
        <end position="259"/>
    </location>
</feature>
<dbReference type="OrthoDB" id="6351746at2759"/>
<evidence type="ECO:0000256" key="2">
    <source>
        <dbReference type="ARBA" id="ARBA00022475"/>
    </source>
</evidence>
<organism evidence="11">
    <name type="scientific">Lepeophtheirus salmonis</name>
    <name type="common">Salmon louse</name>
    <name type="synonym">Caligus salmonis</name>
    <dbReference type="NCBI Taxonomy" id="72036"/>
    <lineage>
        <taxon>Eukaryota</taxon>
        <taxon>Metazoa</taxon>
        <taxon>Ecdysozoa</taxon>
        <taxon>Arthropoda</taxon>
        <taxon>Crustacea</taxon>
        <taxon>Multicrustacea</taxon>
        <taxon>Hexanauplia</taxon>
        <taxon>Copepoda</taxon>
        <taxon>Siphonostomatoida</taxon>
        <taxon>Caligidae</taxon>
        <taxon>Lepeophtheirus</taxon>
    </lineage>
</organism>
<dbReference type="SUPFAM" id="SSF48726">
    <property type="entry name" value="Immunoglobulin"/>
    <property type="match status" value="3"/>
</dbReference>
<proteinExistence type="predicted"/>
<evidence type="ECO:0000313" key="11">
    <source>
        <dbReference type="EMBL" id="CDW17400.1"/>
    </source>
</evidence>
<feature type="signal peptide" evidence="9">
    <location>
        <begin position="1"/>
        <end position="23"/>
    </location>
</feature>
<dbReference type="Pfam" id="PF13927">
    <property type="entry name" value="Ig_3"/>
    <property type="match status" value="1"/>
</dbReference>
<keyword evidence="3 9" id="KW-0732">Signal</keyword>
<feature type="chain" id="PRO_5005487175" description="Ig-like domain-containing protein" evidence="9">
    <location>
        <begin position="24"/>
        <end position="412"/>
    </location>
</feature>
<evidence type="ECO:0000256" key="3">
    <source>
        <dbReference type="ARBA" id="ARBA00022729"/>
    </source>
</evidence>
<dbReference type="Gene3D" id="2.60.40.10">
    <property type="entry name" value="Immunoglobulins"/>
    <property type="match status" value="3"/>
</dbReference>
<dbReference type="CDD" id="cd00096">
    <property type="entry name" value="Ig"/>
    <property type="match status" value="1"/>
</dbReference>
<keyword evidence="7" id="KW-0325">Glycoprotein</keyword>
<keyword evidence="5" id="KW-0472">Membrane</keyword>
<keyword evidence="8" id="KW-0393">Immunoglobulin domain</keyword>
<dbReference type="InterPro" id="IPR003599">
    <property type="entry name" value="Ig_sub"/>
</dbReference>
<dbReference type="InterPro" id="IPR013783">
    <property type="entry name" value="Ig-like_fold"/>
</dbReference>
<evidence type="ECO:0000256" key="8">
    <source>
        <dbReference type="ARBA" id="ARBA00023319"/>
    </source>
</evidence>
<keyword evidence="4" id="KW-0677">Repeat</keyword>
<dbReference type="GO" id="GO:0008046">
    <property type="term" value="F:axon guidance receptor activity"/>
    <property type="evidence" value="ECO:0007669"/>
    <property type="project" value="TreeGrafter"/>
</dbReference>
<dbReference type="AlphaFoldDB" id="A0A0K2SVD6"/>
<evidence type="ECO:0000256" key="1">
    <source>
        <dbReference type="ARBA" id="ARBA00004236"/>
    </source>
</evidence>
<name>A0A0K2SVD6_LEPSM</name>
<keyword evidence="6" id="KW-1015">Disulfide bond</keyword>
<feature type="domain" description="Ig-like" evidence="10">
    <location>
        <begin position="74"/>
        <end position="162"/>
    </location>
</feature>
<dbReference type="GO" id="GO:0050808">
    <property type="term" value="P:synapse organization"/>
    <property type="evidence" value="ECO:0007669"/>
    <property type="project" value="TreeGrafter"/>
</dbReference>
<sequence>MRKLNCIYLLQVVLLVIISTTSSVKSSPQNLLLEYTETQEPSSSNRRQVKRVHYDSEISINAQEPLLGLQSTHPIILNQGEVFRAEVGESIRLPCHTNDLGPMILLWKKGTRVLTAGITKVRRDERMQLLGNDLEISELKKSDGGEYICELETDADLPSTITHTVEILVPPKLRTSPSNGQIVVKKGTTVSLTCHVTGNPEPVIKWEKLHERLPKGDIRVEERLSSTLTLSDVTRHHAGVYKCIADNGVGDSPVEQEIHLQVLYEPEAKPEQLQIHGGIGYQVELVCVVYAEPQADVLWYKDTMLLDSNGKRYMQQKGNRFTLLIKDVEKSDFGNYSCSASNMLGKSRTYLRVVGNPNTPVFNSHVTSKSPTSYKLSWITESYSRIEEYRLLYRRLPVSYFDIIYVYMLQYT</sequence>
<dbReference type="PANTHER" id="PTHR45080">
    <property type="entry name" value="CONTACTIN 5"/>
    <property type="match status" value="1"/>
</dbReference>
<keyword evidence="2" id="KW-1003">Cell membrane</keyword>
<dbReference type="InterPro" id="IPR007110">
    <property type="entry name" value="Ig-like_dom"/>
</dbReference>
<dbReference type="PROSITE" id="PS50835">
    <property type="entry name" value="IG_LIKE"/>
    <property type="match status" value="3"/>
</dbReference>
<evidence type="ECO:0000256" key="5">
    <source>
        <dbReference type="ARBA" id="ARBA00023136"/>
    </source>
</evidence>
<evidence type="ECO:0000256" key="6">
    <source>
        <dbReference type="ARBA" id="ARBA00023157"/>
    </source>
</evidence>
<dbReference type="InterPro" id="IPR050958">
    <property type="entry name" value="Cell_Adh-Cytoskel_Orgn"/>
</dbReference>
<dbReference type="FunFam" id="2.60.40.10:FF:000877">
    <property type="entry name" value="CLUMA_CG002357, isoform A"/>
    <property type="match status" value="1"/>
</dbReference>
<dbReference type="InterPro" id="IPR003598">
    <property type="entry name" value="Ig_sub2"/>
</dbReference>
<dbReference type="Pfam" id="PF07679">
    <property type="entry name" value="I-set"/>
    <property type="match status" value="1"/>
</dbReference>
<dbReference type="PANTHER" id="PTHR45080:SF33">
    <property type="entry name" value="IG-LIKE DOMAIN-CONTAINING PROTEIN"/>
    <property type="match status" value="1"/>
</dbReference>
<dbReference type="Pfam" id="PF00047">
    <property type="entry name" value="ig"/>
    <property type="match status" value="1"/>
</dbReference>
<feature type="domain" description="Ig-like" evidence="10">
    <location>
        <begin position="266"/>
        <end position="354"/>
    </location>
</feature>
<dbReference type="GO" id="GO:0030424">
    <property type="term" value="C:axon"/>
    <property type="evidence" value="ECO:0007669"/>
    <property type="project" value="TreeGrafter"/>
</dbReference>
<protein>
    <recommendedName>
        <fullName evidence="10">Ig-like domain-containing protein</fullName>
    </recommendedName>
</protein>
<comment type="subcellular location">
    <subcellularLocation>
        <location evidence="1">Cell membrane</location>
    </subcellularLocation>
</comment>
<dbReference type="GO" id="GO:0005886">
    <property type="term" value="C:plasma membrane"/>
    <property type="evidence" value="ECO:0007669"/>
    <property type="project" value="UniProtKB-SubCell"/>
</dbReference>
<evidence type="ECO:0000259" key="10">
    <source>
        <dbReference type="PROSITE" id="PS50835"/>
    </source>
</evidence>
<dbReference type="EMBL" id="HACA01000039">
    <property type="protein sequence ID" value="CDW17400.1"/>
    <property type="molecule type" value="Transcribed_RNA"/>
</dbReference>
<accession>A0A0K2SVD6</accession>